<proteinExistence type="predicted"/>
<feature type="compositionally biased region" description="Acidic residues" evidence="1">
    <location>
        <begin position="305"/>
        <end position="339"/>
    </location>
</feature>
<accession>A0A5C3ET39</accession>
<sequence length="624" mass="64118">MDAFDGDSDLSDVSAPPTPGPAATPRAASSDPASAQTTTDLSRPTPARRTSRRGAEIASEPLIPATTEHTPSKPSSSTITDPPGAAQSTDTPTSTRRASTRDRKPTAKLRSHSPPAEKSSPSTKTSNAAPTSSSTAGTPKSVRRKVKLNVKGKSSIDGESGSSRGATPQPGSASASGTKITIKMGVQRKKLSEDLRDLADDDDDEQDGNAATNQEEADDFVPDEETKSGKDAAEQQTSGKRSRNARNKAPGRRRTVVADDEEDEDEAEEAPKAPQRKRAKLSDSPAGGAKAKGPSTRGGRKAFDYSDDEDEEDEEMVDAASDEDDLADAAALDTDEEFDHEDRQLRGNKARKAKSTADSAKKAGGRASTAAAKLSGSAGGKKATIAAATSSAASNANAGKAMSAEARMRASIDAALDKSLKPSGASAAPASKLNPQASAFRPSGAAKSGPGGASTPTGAGRPGATPSAAAAGGAGVKRPSTGGGSKPAFGKSMSGWDQLFGGISGLSTASASNKSTPTKPAGASKPSTPTAGAGAVSGTGIRPDPVLESASLADVQRLKEQAVEEHLNTDECFDLLAHADIMLAFERSVYMEDQRLALRMRPAFWKAGMALQGKQQQHQHQHQQ</sequence>
<feature type="region of interest" description="Disordered" evidence="1">
    <location>
        <begin position="508"/>
        <end position="545"/>
    </location>
</feature>
<dbReference type="OrthoDB" id="2556338at2759"/>
<feature type="compositionally biased region" description="Low complexity" evidence="1">
    <location>
        <begin position="367"/>
        <end position="404"/>
    </location>
</feature>
<feature type="compositionally biased region" description="Polar residues" evidence="1">
    <location>
        <begin position="160"/>
        <end position="179"/>
    </location>
</feature>
<evidence type="ECO:0000313" key="2">
    <source>
        <dbReference type="EMBL" id="SPO32549.1"/>
    </source>
</evidence>
<feature type="compositionally biased region" description="Acidic residues" evidence="1">
    <location>
        <begin position="258"/>
        <end position="268"/>
    </location>
</feature>
<feature type="compositionally biased region" description="Low complexity" evidence="1">
    <location>
        <begin position="421"/>
        <end position="433"/>
    </location>
</feature>
<gene>
    <name evidence="2" type="ORF">UTRI_04293</name>
</gene>
<feature type="compositionally biased region" description="Basic residues" evidence="1">
    <location>
        <begin position="141"/>
        <end position="150"/>
    </location>
</feature>
<protein>
    <submittedName>
        <fullName evidence="2">Uncharacterized protein</fullName>
    </submittedName>
</protein>
<feature type="compositionally biased region" description="Polar residues" evidence="1">
    <location>
        <begin position="31"/>
        <end position="41"/>
    </location>
</feature>
<organism evidence="2 3">
    <name type="scientific">Ustilago trichophora</name>
    <dbReference type="NCBI Taxonomy" id="86804"/>
    <lineage>
        <taxon>Eukaryota</taxon>
        <taxon>Fungi</taxon>
        <taxon>Dikarya</taxon>
        <taxon>Basidiomycota</taxon>
        <taxon>Ustilaginomycotina</taxon>
        <taxon>Ustilaginomycetes</taxon>
        <taxon>Ustilaginales</taxon>
        <taxon>Ustilaginaceae</taxon>
        <taxon>Ustilago</taxon>
    </lineage>
</organism>
<evidence type="ECO:0000256" key="1">
    <source>
        <dbReference type="SAM" id="MobiDB-lite"/>
    </source>
</evidence>
<dbReference type="EMBL" id="OOIN01000047">
    <property type="protein sequence ID" value="SPO32549.1"/>
    <property type="molecule type" value="Genomic_DNA"/>
</dbReference>
<feature type="compositionally biased region" description="Low complexity" evidence="1">
    <location>
        <begin position="442"/>
        <end position="471"/>
    </location>
</feature>
<feature type="compositionally biased region" description="Polar residues" evidence="1">
    <location>
        <begin position="508"/>
        <end position="518"/>
    </location>
</feature>
<evidence type="ECO:0000313" key="3">
    <source>
        <dbReference type="Proteomes" id="UP000324022"/>
    </source>
</evidence>
<name>A0A5C3ET39_9BASI</name>
<keyword evidence="3" id="KW-1185">Reference proteome</keyword>
<feature type="compositionally biased region" description="Basic residues" evidence="1">
    <location>
        <begin position="240"/>
        <end position="255"/>
    </location>
</feature>
<feature type="region of interest" description="Disordered" evidence="1">
    <location>
        <begin position="1"/>
        <end position="406"/>
    </location>
</feature>
<feature type="compositionally biased region" description="Polar residues" evidence="1">
    <location>
        <begin position="67"/>
        <end position="97"/>
    </location>
</feature>
<feature type="compositionally biased region" description="Low complexity" evidence="1">
    <location>
        <begin position="118"/>
        <end position="140"/>
    </location>
</feature>
<dbReference type="Proteomes" id="UP000324022">
    <property type="component" value="Unassembled WGS sequence"/>
</dbReference>
<dbReference type="AlphaFoldDB" id="A0A5C3ET39"/>
<feature type="region of interest" description="Disordered" evidence="1">
    <location>
        <begin position="419"/>
        <end position="490"/>
    </location>
</feature>
<feature type="compositionally biased region" description="Acidic residues" evidence="1">
    <location>
        <begin position="1"/>
        <end position="10"/>
    </location>
</feature>
<feature type="compositionally biased region" description="Basic and acidic residues" evidence="1">
    <location>
        <begin position="224"/>
        <end position="233"/>
    </location>
</feature>
<reference evidence="2 3" key="1">
    <citation type="submission" date="2018-03" db="EMBL/GenBank/DDBJ databases">
        <authorList>
            <person name="Guldener U."/>
        </authorList>
    </citation>
    <scope>NUCLEOTIDE SEQUENCE [LARGE SCALE GENOMIC DNA]</scope>
    <source>
        <strain evidence="2 3">NBRC100155</strain>
    </source>
</reference>